<comment type="similarity">
    <text evidence="7 8">Belongs to the polyphosphate kinase 1 (PPK1) family.</text>
</comment>
<gene>
    <name evidence="7" type="primary">ppk</name>
    <name evidence="10" type="ORF">DWW57_11795</name>
</gene>
<dbReference type="InterPro" id="IPR036830">
    <property type="entry name" value="PP_kinase_middle_dom_sf"/>
</dbReference>
<feature type="active site" description="Phosphohistidine intermediate" evidence="7">
    <location>
        <position position="438"/>
    </location>
</feature>
<name>A0A412TP62_9BACT</name>
<feature type="binding site" evidence="7">
    <location>
        <position position="50"/>
    </location>
    <ligand>
        <name>ATP</name>
        <dbReference type="ChEBI" id="CHEBI:30616"/>
    </ligand>
</feature>
<dbReference type="NCBIfam" id="NF003917">
    <property type="entry name" value="PRK05443.1-1"/>
    <property type="match status" value="1"/>
</dbReference>
<evidence type="ECO:0000256" key="1">
    <source>
        <dbReference type="ARBA" id="ARBA00022553"/>
    </source>
</evidence>
<dbReference type="InterPro" id="IPR001736">
    <property type="entry name" value="PLipase_D/transphosphatidylase"/>
</dbReference>
<dbReference type="HAMAP" id="MF_00347">
    <property type="entry name" value="Polyphosphate_kinase"/>
    <property type="match status" value="1"/>
</dbReference>
<dbReference type="AlphaFoldDB" id="A0A412TP62"/>
<dbReference type="SUPFAM" id="SSF143724">
    <property type="entry name" value="PHP14-like"/>
    <property type="match status" value="1"/>
</dbReference>
<proteinExistence type="inferred from homology"/>
<keyword evidence="5 7" id="KW-0067">ATP-binding</keyword>
<dbReference type="PANTHER" id="PTHR30218:SF0">
    <property type="entry name" value="POLYPHOSPHATE KINASE"/>
    <property type="match status" value="1"/>
</dbReference>
<dbReference type="RefSeq" id="WP_087382781.1">
    <property type="nucleotide sequence ID" value="NZ_NFIG01000010.1"/>
</dbReference>
<sequence>MKVTKKKGEIPYLERDISWMYFNRRILSEAEKAPVPLLERLSFLGIYSNNLDEFYRVRVATLNRIIEYEDKTIKAERETAIQTFREISRLNALYTQKFEETFTAINTALRQNRIYLLNEQELQEEQANYIREFYKTQLIGSTTPLFTSSFRHFSDQPDDHIYLSVCLQTTGKTKKDFAIIALPVQSYGRFIRIPGDDDRICLMFLDDIVRFCLPLIFNGRPYDHFEAYTFKFTKDAEMELDSDLRNSIMQKISKGVKSRKNGEPIRLVYDSRMPAVMQRHLSRMLCMDRWDTQVGAGRYQNLKDLMKFPDCKRDDLKYPPQPPLFKTDFSGDDSILNTIRTRDLFLHYPYHSFSSFLRVLREATIDPNVKAIKMTLYRVAKNSKVIQTLIAAARNGKKVTVVIELLARFDEASNISWSKQMQDAGIKVVFGVEGLKIHAKLVYISGRQGDIACVSTGNFHEGNATRYTDVTLFTARKTLVKEIRHVFDFIEKPYLPVKFKELLVSPNDMRSKLLKLIEEEIKNARKQKPARILGKVNHITDRTLIAKLYEASAAGVKIDLVVRGNCSIVTGIPGISENIRINGIIDRYLEHSRIFIFENAGDMICLTGSADWMPRNLDNRIEVLTPVYDKEIQTELKRIVEYGLKDSLQGRQVDGTGQNIPWENEDHSLFRSQSALYHYYQEDIQGITTNNIPHE</sequence>
<evidence type="ECO:0000256" key="5">
    <source>
        <dbReference type="ARBA" id="ARBA00022840"/>
    </source>
</evidence>
<comment type="cofactor">
    <cofactor evidence="7">
        <name>Mg(2+)</name>
        <dbReference type="ChEBI" id="CHEBI:18420"/>
    </cofactor>
</comment>
<dbReference type="InterPro" id="IPR003414">
    <property type="entry name" value="PP_kinase"/>
</dbReference>
<dbReference type="SUPFAM" id="SSF56024">
    <property type="entry name" value="Phospholipase D/nuclease"/>
    <property type="match status" value="2"/>
</dbReference>
<dbReference type="InterPro" id="IPR025200">
    <property type="entry name" value="PPK_C_dom2"/>
</dbReference>
<dbReference type="NCBIfam" id="NF003925">
    <property type="entry name" value="PRK05443.3-3"/>
    <property type="match status" value="1"/>
</dbReference>
<dbReference type="Proteomes" id="UP000284243">
    <property type="component" value="Unassembled WGS sequence"/>
</dbReference>
<keyword evidence="1 7" id="KW-0597">Phosphoprotein</keyword>
<evidence type="ECO:0000259" key="9">
    <source>
        <dbReference type="PROSITE" id="PS50035"/>
    </source>
</evidence>
<keyword evidence="6 7" id="KW-0460">Magnesium</keyword>
<keyword evidence="2 7" id="KW-0808">Transferase</keyword>
<feature type="binding site" evidence="7">
    <location>
        <position position="591"/>
    </location>
    <ligand>
        <name>ATP</name>
        <dbReference type="ChEBI" id="CHEBI:30616"/>
    </ligand>
</feature>
<dbReference type="GO" id="GO:0046872">
    <property type="term" value="F:metal ion binding"/>
    <property type="evidence" value="ECO:0007669"/>
    <property type="project" value="UniProtKB-KW"/>
</dbReference>
<dbReference type="PIRSF" id="PIRSF015589">
    <property type="entry name" value="PP_kinase"/>
    <property type="match status" value="1"/>
</dbReference>
<evidence type="ECO:0000256" key="7">
    <source>
        <dbReference type="HAMAP-Rule" id="MF_00347"/>
    </source>
</evidence>
<dbReference type="EMBL" id="QRYC01000016">
    <property type="protein sequence ID" value="RGU55594.1"/>
    <property type="molecule type" value="Genomic_DNA"/>
</dbReference>
<dbReference type="GO" id="GO:0005524">
    <property type="term" value="F:ATP binding"/>
    <property type="evidence" value="ECO:0007669"/>
    <property type="project" value="UniProtKB-KW"/>
</dbReference>
<dbReference type="InterPro" id="IPR024953">
    <property type="entry name" value="PP_kinase_middle"/>
</dbReference>
<comment type="PTM">
    <text evidence="7 8">An intermediate of this reaction is the autophosphorylated ppk in which a phosphate is covalently linked to a histidine residue through a N-P bond.</text>
</comment>
<keyword evidence="4 7" id="KW-0418">Kinase</keyword>
<accession>A0A412TP62</accession>
<feature type="binding site" evidence="7">
    <location>
        <position position="467"/>
    </location>
    <ligand>
        <name>ATP</name>
        <dbReference type="ChEBI" id="CHEBI:30616"/>
    </ligand>
</feature>
<dbReference type="Gene3D" id="1.20.58.310">
    <property type="entry name" value="Polyphosphate kinase N-terminal domain"/>
    <property type="match status" value="1"/>
</dbReference>
<feature type="binding site" evidence="7">
    <location>
        <position position="563"/>
    </location>
    <ligand>
        <name>ATP</name>
        <dbReference type="ChEBI" id="CHEBI:30616"/>
    </ligand>
</feature>
<keyword evidence="3 7" id="KW-0547">Nucleotide-binding</keyword>
<evidence type="ECO:0000256" key="3">
    <source>
        <dbReference type="ARBA" id="ARBA00022741"/>
    </source>
</evidence>
<dbReference type="NCBIfam" id="TIGR03705">
    <property type="entry name" value="poly_P_kin"/>
    <property type="match status" value="1"/>
</dbReference>
<keyword evidence="7" id="KW-0479">Metal-binding</keyword>
<dbReference type="GO" id="GO:0009358">
    <property type="term" value="C:polyphosphate kinase complex"/>
    <property type="evidence" value="ECO:0007669"/>
    <property type="project" value="InterPro"/>
</dbReference>
<feature type="domain" description="PLD phosphodiesterase" evidence="9">
    <location>
        <begin position="586"/>
        <end position="616"/>
    </location>
</feature>
<evidence type="ECO:0000256" key="4">
    <source>
        <dbReference type="ARBA" id="ARBA00022777"/>
    </source>
</evidence>
<dbReference type="PROSITE" id="PS50035">
    <property type="entry name" value="PLD"/>
    <property type="match status" value="1"/>
</dbReference>
<dbReference type="SUPFAM" id="SSF140356">
    <property type="entry name" value="PPK N-terminal domain-like"/>
    <property type="match status" value="1"/>
</dbReference>
<evidence type="ECO:0000256" key="8">
    <source>
        <dbReference type="RuleBase" id="RU003800"/>
    </source>
</evidence>
<dbReference type="Pfam" id="PF13090">
    <property type="entry name" value="PP_kinase_C"/>
    <property type="match status" value="1"/>
</dbReference>
<comment type="catalytic activity">
    <reaction evidence="7 8">
        <text>[phosphate](n) + ATP = [phosphate](n+1) + ADP</text>
        <dbReference type="Rhea" id="RHEA:19573"/>
        <dbReference type="Rhea" id="RHEA-COMP:9859"/>
        <dbReference type="Rhea" id="RHEA-COMP:14280"/>
        <dbReference type="ChEBI" id="CHEBI:16838"/>
        <dbReference type="ChEBI" id="CHEBI:30616"/>
        <dbReference type="ChEBI" id="CHEBI:456216"/>
        <dbReference type="EC" id="2.7.4.1"/>
    </reaction>
</comment>
<protein>
    <recommendedName>
        <fullName evidence="7 8">Polyphosphate kinase</fullName>
        <ecNumber evidence="7 8">2.7.4.1</ecNumber>
    </recommendedName>
    <alternativeName>
        <fullName evidence="7">ATP-polyphosphate phosphotransferase</fullName>
    </alternativeName>
    <alternativeName>
        <fullName evidence="7">Polyphosphoric acid kinase</fullName>
    </alternativeName>
</protein>
<dbReference type="PANTHER" id="PTHR30218">
    <property type="entry name" value="POLYPHOSPHATE KINASE"/>
    <property type="match status" value="1"/>
</dbReference>
<dbReference type="Pfam" id="PF02503">
    <property type="entry name" value="PP_kinase"/>
    <property type="match status" value="1"/>
</dbReference>
<feature type="binding site" evidence="7">
    <location>
        <position position="408"/>
    </location>
    <ligand>
        <name>Mg(2+)</name>
        <dbReference type="ChEBI" id="CHEBI:18420"/>
    </ligand>
</feature>
<dbReference type="GO" id="GO:0006799">
    <property type="term" value="P:polyphosphate biosynthetic process"/>
    <property type="evidence" value="ECO:0007669"/>
    <property type="project" value="UniProtKB-UniRule"/>
</dbReference>
<evidence type="ECO:0000313" key="11">
    <source>
        <dbReference type="Proteomes" id="UP000284243"/>
    </source>
</evidence>
<organism evidence="10 11">
    <name type="scientific">Odoribacter splanchnicus</name>
    <dbReference type="NCBI Taxonomy" id="28118"/>
    <lineage>
        <taxon>Bacteria</taxon>
        <taxon>Pseudomonadati</taxon>
        <taxon>Bacteroidota</taxon>
        <taxon>Bacteroidia</taxon>
        <taxon>Bacteroidales</taxon>
        <taxon>Odoribacteraceae</taxon>
        <taxon>Odoribacter</taxon>
    </lineage>
</organism>
<dbReference type="Gene3D" id="3.30.870.10">
    <property type="entry name" value="Endonuclease Chain A"/>
    <property type="match status" value="2"/>
</dbReference>
<comment type="caution">
    <text evidence="10">The sequence shown here is derived from an EMBL/GenBank/DDBJ whole genome shotgun (WGS) entry which is preliminary data.</text>
</comment>
<reference evidence="10 11" key="1">
    <citation type="submission" date="2018-08" db="EMBL/GenBank/DDBJ databases">
        <title>A genome reference for cultivated species of the human gut microbiota.</title>
        <authorList>
            <person name="Zou Y."/>
            <person name="Xue W."/>
            <person name="Luo G."/>
        </authorList>
    </citation>
    <scope>NUCLEOTIDE SEQUENCE [LARGE SCALE GENOMIC DNA]</scope>
    <source>
        <strain evidence="10 11">AF16-14</strain>
    </source>
</reference>
<dbReference type="GO" id="GO:0008976">
    <property type="term" value="F:polyphosphate kinase activity"/>
    <property type="evidence" value="ECO:0007669"/>
    <property type="project" value="UniProtKB-UniRule"/>
</dbReference>
<dbReference type="Pfam" id="PF13089">
    <property type="entry name" value="PP_kinase_N"/>
    <property type="match status" value="1"/>
</dbReference>
<dbReference type="InterPro" id="IPR025198">
    <property type="entry name" value="PPK_N_dom"/>
</dbReference>
<comment type="function">
    <text evidence="7 8">Catalyzes the reversible transfer of the terminal phosphate of ATP to form a long-chain polyphosphate (polyP).</text>
</comment>
<dbReference type="InterPro" id="IPR041108">
    <property type="entry name" value="PP_kinase_C_1"/>
</dbReference>
<evidence type="ECO:0000256" key="6">
    <source>
        <dbReference type="ARBA" id="ARBA00022842"/>
    </source>
</evidence>
<dbReference type="EC" id="2.7.4.1" evidence="7 8"/>
<dbReference type="InterPro" id="IPR036832">
    <property type="entry name" value="PPK_N_dom_sf"/>
</dbReference>
<evidence type="ECO:0000313" key="10">
    <source>
        <dbReference type="EMBL" id="RGU55594.1"/>
    </source>
</evidence>
<evidence type="ECO:0000256" key="2">
    <source>
        <dbReference type="ARBA" id="ARBA00022679"/>
    </source>
</evidence>
<dbReference type="Gene3D" id="3.30.1840.10">
    <property type="entry name" value="Polyphosphate kinase middle domain"/>
    <property type="match status" value="1"/>
</dbReference>
<dbReference type="Pfam" id="PF17941">
    <property type="entry name" value="PP_kinase_C_1"/>
    <property type="match status" value="1"/>
</dbReference>
<feature type="binding site" evidence="7">
    <location>
        <position position="378"/>
    </location>
    <ligand>
        <name>Mg(2+)</name>
        <dbReference type="ChEBI" id="CHEBI:18420"/>
    </ligand>
</feature>